<feature type="signal peptide" evidence="1">
    <location>
        <begin position="1"/>
        <end position="28"/>
    </location>
</feature>
<name>A0A239DN40_9BACT</name>
<evidence type="ECO:0000313" key="3">
    <source>
        <dbReference type="Proteomes" id="UP000198356"/>
    </source>
</evidence>
<evidence type="ECO:0000256" key="1">
    <source>
        <dbReference type="SAM" id="SignalP"/>
    </source>
</evidence>
<dbReference type="GO" id="GO:0016788">
    <property type="term" value="F:hydrolase activity, acting on ester bonds"/>
    <property type="evidence" value="ECO:0007669"/>
    <property type="project" value="UniProtKB-ARBA"/>
</dbReference>
<dbReference type="CDD" id="cd00229">
    <property type="entry name" value="SGNH_hydrolase"/>
    <property type="match status" value="1"/>
</dbReference>
<dbReference type="Gene3D" id="3.40.50.1110">
    <property type="entry name" value="SGNH hydrolase"/>
    <property type="match status" value="1"/>
</dbReference>
<dbReference type="EMBL" id="FZOU01000001">
    <property type="protein sequence ID" value="SNS33268.1"/>
    <property type="molecule type" value="Genomic_DNA"/>
</dbReference>
<sequence>MGLRRKSWTLVEVLLALSLLLGVSYAQAPTTQVTETVYHADGTAAAGTLLVSWPSFTAASGASVPAGSTSVTIGAGGAMTASLVPNAGATPIGSFYTVVYHLDDGSTTREYWVVPVSAYPVQVSAIKSSVLPLSVAMQTVSKSYVDTAIATAMTGHPLDSSTPYVLKTGDTMTGPLVLPGDPTSALQASDKQYVDEQAAALTAGLAQKVSTLPTSTQTVSQPLGTTLAVNDLNGVQYASQSVSSAGNDGIANATADADCASGCAVVAEPTYGGTEAVAPATWNAQTHVTDLRGGAVVDTFLNPENPHAGGVETAATVHVVSTRSSAGLKATEGVAEPFSLGLSVQQEGLAGGSNLFPQQIQGSVPYFKTTYTATQVTGVQHTLGQHVLAGFSQTCYAVGDCLLGGQLLVSSGGFRDDADEATHPFDLQYSEDTQVFDGTCASGCTTGSTSVQVTATAGAGTQGEGRYLIDTNPAKVLTSGTLTGGSNTDPLSGGIARQPSATFSGTSFPVSVLMETAQLIPTQANDVRPGTVTVQMATSGVPAGFQTNTAALPTASGVACVTDAAVNDGRPLNYEMAAYTTIDGSHLSLTLNKAHANGATVAVGGLCGYGLEQTVDTLNGIRQVFPVVASTSATTLLYAGGQTAIVGVQSNTSAYLNVNASIASVSRSSNVVTVTTAGNLPVDVSGLTLTIAGVSDSSFNGSFAVTSTGPNTFTFAQSGGNATSTGGAATVVTGGYALYPMAEVLGVFNTATKAVDGQFTLAANNVAWAAGDTVEQPHYFQESVLADTAFVQQFAPRPTRVGVAGIAYAGNNGPGLTGWQINNTASSSLYLGNGGTHTAPDSAYQALGVWNRTMSLEAGERAAFAVHCNSHGCGKWNSAYNLFELDSNVGVDTVGYTPTTSTLSFNLRGTQYGLSPTSLTAGTINASTINATTINAGVVTGAIPASNLPVFLASGAGHAQGAVPDPGATASATRFLREDGTWSTLAPALPVTPQCEFLFAGGSGSTWPATVGSYTATLGTGSNAPAWVQGGLSFNASANNYATIPAGCLGGAKTILLVYTTDLSQMNGNGNGFGPIVSSDAPGTFINVPPSAPQQGPGYLVGANPVFTSTDRITGTVAASLTFDATAPKVYINGARLSSGNFTPVNGTPTSFPATTTTWLGDVQGSSLFTWGGTLSAVIAFPSELNSLQQEQAFEAVQGSLKPYSVLPEDRTDYSQGVIVADGDSVRETSVCAYRYACAITAQAVASLGLNVPFYNMGKGGAASADLLAAYPTKIAPVFSKFGPSPRVLMLEGGINDIAHGVTDPNVIFTNQYNECALAVQQGAVCSLTTVPPNEAFDSTHEAERQSYNHLVVNSVLNGLVPAVAVSDWAGDPVMGNLNTPANTLYYSDGTHPTATGAPIFARYDALALHRLLSPSTPYWMKVNVNPVAFVGINSTTYTMPLLQLMPKEKVCGVTPNATAAMAGTGITALTFNTGNSLAGATTYGSAFNAATVNSVDYPAAANVPGNGVIQASWTATGANLSAINAGSVDVNICVVTQP</sequence>
<keyword evidence="1" id="KW-0732">Signal</keyword>
<accession>A0A239DN40</accession>
<dbReference type="RefSeq" id="WP_142988179.1">
    <property type="nucleotide sequence ID" value="NZ_FZOU01000001.1"/>
</dbReference>
<organism evidence="2 3">
    <name type="scientific">Granulicella rosea</name>
    <dbReference type="NCBI Taxonomy" id="474952"/>
    <lineage>
        <taxon>Bacteria</taxon>
        <taxon>Pseudomonadati</taxon>
        <taxon>Acidobacteriota</taxon>
        <taxon>Terriglobia</taxon>
        <taxon>Terriglobales</taxon>
        <taxon>Acidobacteriaceae</taxon>
        <taxon>Granulicella</taxon>
    </lineage>
</organism>
<dbReference type="SUPFAM" id="SSF52266">
    <property type="entry name" value="SGNH hydrolase"/>
    <property type="match status" value="1"/>
</dbReference>
<dbReference type="InterPro" id="IPR036514">
    <property type="entry name" value="SGNH_hydro_sf"/>
</dbReference>
<evidence type="ECO:0000313" key="2">
    <source>
        <dbReference type="EMBL" id="SNS33268.1"/>
    </source>
</evidence>
<reference evidence="2 3" key="1">
    <citation type="submission" date="2017-06" db="EMBL/GenBank/DDBJ databases">
        <authorList>
            <person name="Kim H.J."/>
            <person name="Triplett B.A."/>
        </authorList>
    </citation>
    <scope>NUCLEOTIDE SEQUENCE [LARGE SCALE GENOMIC DNA]</scope>
    <source>
        <strain evidence="2 3">DSM 18704</strain>
    </source>
</reference>
<dbReference type="OrthoDB" id="123516at2"/>
<proteinExistence type="predicted"/>
<dbReference type="Proteomes" id="UP000198356">
    <property type="component" value="Unassembled WGS sequence"/>
</dbReference>
<feature type="chain" id="PRO_5012082615" evidence="1">
    <location>
        <begin position="29"/>
        <end position="1539"/>
    </location>
</feature>
<protein>
    <submittedName>
        <fullName evidence="2">Lysophospholipase L1</fullName>
    </submittedName>
</protein>
<gene>
    <name evidence="2" type="ORF">SAMN05421770_101538</name>
</gene>
<keyword evidence="3" id="KW-1185">Reference proteome</keyword>